<keyword evidence="2" id="KW-1185">Reference proteome</keyword>
<dbReference type="AlphaFoldDB" id="A0A4Y7JIV6"/>
<dbReference type="SUPFAM" id="SSF54495">
    <property type="entry name" value="UBC-like"/>
    <property type="match status" value="1"/>
</dbReference>
<reference evidence="1 2" key="1">
    <citation type="journal article" date="2018" name="Science">
        <title>The opium poppy genome and morphinan production.</title>
        <authorList>
            <person name="Guo L."/>
            <person name="Winzer T."/>
            <person name="Yang X."/>
            <person name="Li Y."/>
            <person name="Ning Z."/>
            <person name="He Z."/>
            <person name="Teodor R."/>
            <person name="Lu Y."/>
            <person name="Bowser T.A."/>
            <person name="Graham I.A."/>
            <person name="Ye K."/>
        </authorList>
    </citation>
    <scope>NUCLEOTIDE SEQUENCE [LARGE SCALE GENOMIC DNA]</scope>
    <source>
        <strain evidence="2">cv. HN1</strain>
        <tissue evidence="1">Leaves</tissue>
    </source>
</reference>
<accession>A0A4Y7JIV6</accession>
<dbReference type="OMA" id="ANVATWG"/>
<organism evidence="1 2">
    <name type="scientific">Papaver somniferum</name>
    <name type="common">Opium poppy</name>
    <dbReference type="NCBI Taxonomy" id="3469"/>
    <lineage>
        <taxon>Eukaryota</taxon>
        <taxon>Viridiplantae</taxon>
        <taxon>Streptophyta</taxon>
        <taxon>Embryophyta</taxon>
        <taxon>Tracheophyta</taxon>
        <taxon>Spermatophyta</taxon>
        <taxon>Magnoliopsida</taxon>
        <taxon>Ranunculales</taxon>
        <taxon>Papaveraceae</taxon>
        <taxon>Papaveroideae</taxon>
        <taxon>Papaver</taxon>
    </lineage>
</organism>
<dbReference type="EMBL" id="CM010718">
    <property type="protein sequence ID" value="RZC59871.1"/>
    <property type="molecule type" value="Genomic_DNA"/>
</dbReference>
<dbReference type="Gramene" id="RZC59871">
    <property type="protein sequence ID" value="RZC59871"/>
    <property type="gene ID" value="C5167_007175"/>
</dbReference>
<evidence type="ECO:0000313" key="2">
    <source>
        <dbReference type="Proteomes" id="UP000316621"/>
    </source>
</evidence>
<name>A0A4Y7JIV6_PAPSO</name>
<protein>
    <submittedName>
        <fullName evidence="1">Uncharacterized protein</fullName>
    </submittedName>
</protein>
<dbReference type="STRING" id="3469.A0A4Y7JIV6"/>
<dbReference type="Proteomes" id="UP000316621">
    <property type="component" value="Chromosome 4"/>
</dbReference>
<evidence type="ECO:0000313" key="1">
    <source>
        <dbReference type="EMBL" id="RZC59871.1"/>
    </source>
</evidence>
<gene>
    <name evidence="1" type="ORF">C5167_007175</name>
</gene>
<proteinExistence type="predicted"/>
<sequence>MFAVVQVRYAEANVATWGMSIPGQNLPPNVINQLAKELKNLDEIPPEGIKVVINDDDFSTIFAYIEGPQVVKCLLIEPFPESSLNEHSGKMLLEDYEEYVRLAGPLLKVFH</sequence>
<dbReference type="InterPro" id="IPR016135">
    <property type="entry name" value="UBQ-conjugating_enzyme/RWD"/>
</dbReference>